<evidence type="ECO:0000313" key="3">
    <source>
        <dbReference type="EMBL" id="OMJ12553.1"/>
    </source>
</evidence>
<comment type="caution">
    <text evidence="3">The sequence shown here is derived from an EMBL/GenBank/DDBJ whole genome shotgun (WGS) entry which is preliminary data.</text>
</comment>
<proteinExistence type="inferred from homology"/>
<dbReference type="Pfam" id="PF00328">
    <property type="entry name" value="His_Phos_2"/>
    <property type="match status" value="1"/>
</dbReference>
<evidence type="ECO:0000256" key="2">
    <source>
        <dbReference type="ARBA" id="ARBA00022801"/>
    </source>
</evidence>
<dbReference type="GO" id="GO:0016791">
    <property type="term" value="F:phosphatase activity"/>
    <property type="evidence" value="ECO:0007669"/>
    <property type="project" value="TreeGrafter"/>
</dbReference>
<comment type="similarity">
    <text evidence="1">Belongs to the histidine acid phosphatase family.</text>
</comment>
<dbReference type="PANTHER" id="PTHR11567:SF110">
    <property type="entry name" value="2-PHOSPHOXYLOSE PHOSPHATASE 1"/>
    <property type="match status" value="1"/>
</dbReference>
<evidence type="ECO:0000313" key="4">
    <source>
        <dbReference type="Proteomes" id="UP000187283"/>
    </source>
</evidence>
<keyword evidence="4" id="KW-1185">Reference proteome</keyword>
<sequence length="193" mass="22465">MSKLSYYDSLQARVCHNLPYPCNSKGQCVTNKIFKSFRAGINWEILYQKKMTKYSKEYNILYQGFFVSDFTRDLENLVENNLSRKGYAKKKNPKFYLYSAHDFTIQDIIFSLMGDTLSTFFPPYSSNLYTEVWKNNSSGKLSVRIIYNNRILKVLGKDGSSKPWCDFNSCDYDKFIDVLRKSGIKDPATQCVV</sequence>
<evidence type="ECO:0000256" key="1">
    <source>
        <dbReference type="ARBA" id="ARBA00005375"/>
    </source>
</evidence>
<dbReference type="EMBL" id="LSSN01003911">
    <property type="protein sequence ID" value="OMJ12553.1"/>
    <property type="molecule type" value="Genomic_DNA"/>
</dbReference>
<dbReference type="Gene3D" id="3.40.50.1240">
    <property type="entry name" value="Phosphoglycerate mutase-like"/>
    <property type="match status" value="1"/>
</dbReference>
<dbReference type="InterPro" id="IPR029033">
    <property type="entry name" value="His_PPase_superfam"/>
</dbReference>
<gene>
    <name evidence="3" type="ORF">AYI70_g9042</name>
</gene>
<dbReference type="Proteomes" id="UP000187283">
    <property type="component" value="Unassembled WGS sequence"/>
</dbReference>
<protein>
    <submittedName>
        <fullName evidence="3">2-phosphoxylose phosphatase 1</fullName>
    </submittedName>
</protein>
<organism evidence="3 4">
    <name type="scientific">Smittium culicis</name>
    <dbReference type="NCBI Taxonomy" id="133412"/>
    <lineage>
        <taxon>Eukaryota</taxon>
        <taxon>Fungi</taxon>
        <taxon>Fungi incertae sedis</taxon>
        <taxon>Zoopagomycota</taxon>
        <taxon>Kickxellomycotina</taxon>
        <taxon>Harpellomycetes</taxon>
        <taxon>Harpellales</taxon>
        <taxon>Legeriomycetaceae</taxon>
        <taxon>Smittium</taxon>
    </lineage>
</organism>
<dbReference type="PANTHER" id="PTHR11567">
    <property type="entry name" value="ACID PHOSPHATASE-RELATED"/>
    <property type="match status" value="1"/>
</dbReference>
<dbReference type="InterPro" id="IPR000560">
    <property type="entry name" value="His_Pase_clade-2"/>
</dbReference>
<dbReference type="InterPro" id="IPR050645">
    <property type="entry name" value="Histidine_acid_phosphatase"/>
</dbReference>
<name>A0A1R1XD75_9FUNG</name>
<accession>A0A1R1XD75</accession>
<dbReference type="SUPFAM" id="SSF53254">
    <property type="entry name" value="Phosphoglycerate mutase-like"/>
    <property type="match status" value="1"/>
</dbReference>
<dbReference type="OrthoDB" id="10257284at2759"/>
<keyword evidence="2" id="KW-0378">Hydrolase</keyword>
<reference evidence="3 4" key="1">
    <citation type="submission" date="2017-01" db="EMBL/GenBank/DDBJ databases">
        <authorList>
            <person name="Mah S.A."/>
            <person name="Swanson W.J."/>
            <person name="Moy G.W."/>
            <person name="Vacquier V.D."/>
        </authorList>
    </citation>
    <scope>NUCLEOTIDE SEQUENCE [LARGE SCALE GENOMIC DNA]</scope>
    <source>
        <strain evidence="3 4">GSMNP</strain>
    </source>
</reference>
<dbReference type="AlphaFoldDB" id="A0A1R1XD75"/>